<reference evidence="5" key="1">
    <citation type="submission" date="2016-04" db="EMBL/GenBank/DDBJ databases">
        <authorList>
            <person name="Evans L.H."/>
            <person name="Alamgir A."/>
            <person name="Owens N."/>
            <person name="Weber N.D."/>
            <person name="Virtaneva K."/>
            <person name="Barbian K."/>
            <person name="Babar A."/>
            <person name="Rosenke K."/>
        </authorList>
    </citation>
    <scope>NUCLEOTIDE SEQUENCE</scope>
    <source>
        <strain evidence="5">92-2</strain>
    </source>
</reference>
<name>A0A212JZP3_9BACT</name>
<protein>
    <submittedName>
        <fullName evidence="5">2-oxoglutarate ferredoxin oxidoreductase, subunit delta</fullName>
    </submittedName>
</protein>
<dbReference type="PANTHER" id="PTHR43122">
    <property type="entry name" value="FERREDOXIN SUBUNIT OF PYRUVATE:FLAVODOXIN OXIDOREDUCTASE-RELATED"/>
    <property type="match status" value="1"/>
</dbReference>
<evidence type="ECO:0000256" key="2">
    <source>
        <dbReference type="ARBA" id="ARBA00023004"/>
    </source>
</evidence>
<dbReference type="RefSeq" id="WP_022659689.1">
    <property type="nucleotide sequence ID" value="NZ_CABSIF010000001.1"/>
</dbReference>
<proteinExistence type="predicted"/>
<dbReference type="AlphaFoldDB" id="A0A212JZP3"/>
<accession>A0A212JZP3</accession>
<dbReference type="Gene3D" id="3.30.70.20">
    <property type="match status" value="1"/>
</dbReference>
<keyword evidence="3" id="KW-0411">Iron-sulfur</keyword>
<evidence type="ECO:0000256" key="1">
    <source>
        <dbReference type="ARBA" id="ARBA00022723"/>
    </source>
</evidence>
<dbReference type="GO" id="GO:0051536">
    <property type="term" value="F:iron-sulfur cluster binding"/>
    <property type="evidence" value="ECO:0007669"/>
    <property type="project" value="UniProtKB-KW"/>
</dbReference>
<dbReference type="Pfam" id="PF12838">
    <property type="entry name" value="Fer4_7"/>
    <property type="match status" value="1"/>
</dbReference>
<dbReference type="PROSITE" id="PS00198">
    <property type="entry name" value="4FE4S_FER_1"/>
    <property type="match status" value="2"/>
</dbReference>
<evidence type="ECO:0000256" key="3">
    <source>
        <dbReference type="ARBA" id="ARBA00023014"/>
    </source>
</evidence>
<sequence>MSEEKKTFEVCVDAVLCKGCGYCKELCPKSVYDFGTEYNAAGYLFMTPVNAQACIGCRTCMMVCPDFAIEVLEK</sequence>
<dbReference type="SUPFAM" id="SSF54862">
    <property type="entry name" value="4Fe-4S ferredoxins"/>
    <property type="match status" value="1"/>
</dbReference>
<dbReference type="PANTHER" id="PTHR43122:SF1">
    <property type="entry name" value="IRON-SULFUR-BINDING PROTEIN"/>
    <property type="match status" value="1"/>
</dbReference>
<keyword evidence="1" id="KW-0479">Metal-binding</keyword>
<dbReference type="EMBL" id="FLUP01000001">
    <property type="protein sequence ID" value="SBW04883.1"/>
    <property type="molecule type" value="Genomic_DNA"/>
</dbReference>
<dbReference type="PROSITE" id="PS51379">
    <property type="entry name" value="4FE4S_FER_2"/>
    <property type="match status" value="2"/>
</dbReference>
<organism evidence="5">
    <name type="scientific">uncultured Desulfovibrio sp</name>
    <dbReference type="NCBI Taxonomy" id="167968"/>
    <lineage>
        <taxon>Bacteria</taxon>
        <taxon>Pseudomonadati</taxon>
        <taxon>Thermodesulfobacteriota</taxon>
        <taxon>Desulfovibrionia</taxon>
        <taxon>Desulfovibrionales</taxon>
        <taxon>Desulfovibrionaceae</taxon>
        <taxon>Desulfovibrio</taxon>
        <taxon>environmental samples</taxon>
    </lineage>
</organism>
<dbReference type="InterPro" id="IPR017900">
    <property type="entry name" value="4Fe4S_Fe_S_CS"/>
</dbReference>
<keyword evidence="2" id="KW-0408">Iron</keyword>
<dbReference type="InterPro" id="IPR017896">
    <property type="entry name" value="4Fe4S_Fe-S-bd"/>
</dbReference>
<feature type="domain" description="4Fe-4S ferredoxin-type" evidence="4">
    <location>
        <begin position="45"/>
        <end position="74"/>
    </location>
</feature>
<dbReference type="GO" id="GO:0046872">
    <property type="term" value="F:metal ion binding"/>
    <property type="evidence" value="ECO:0007669"/>
    <property type="project" value="UniProtKB-KW"/>
</dbReference>
<evidence type="ECO:0000313" key="5">
    <source>
        <dbReference type="EMBL" id="SBW04883.1"/>
    </source>
</evidence>
<gene>
    <name evidence="5" type="ORF">KM92DES2_11984</name>
</gene>
<dbReference type="GeneID" id="72383779"/>
<evidence type="ECO:0000259" key="4">
    <source>
        <dbReference type="PROSITE" id="PS51379"/>
    </source>
</evidence>
<feature type="domain" description="4Fe-4S ferredoxin-type" evidence="4">
    <location>
        <begin position="8"/>
        <end position="37"/>
    </location>
</feature>